<sequence length="52" mass="5789">MTTYVNGLIRQGFGITGLVEPEPGEKLLRTVAGMNDELRRPMMLIVSAVKER</sequence>
<gene>
    <name evidence="1" type="ORF">H8S08_00220</name>
</gene>
<comment type="caution">
    <text evidence="1">The sequence shown here is derived from an EMBL/GenBank/DDBJ whole genome shotgun (WGS) entry which is preliminary data.</text>
</comment>
<dbReference type="EMBL" id="JACOOK010000001">
    <property type="protein sequence ID" value="MBC5615445.1"/>
    <property type="molecule type" value="Genomic_DNA"/>
</dbReference>
<protein>
    <submittedName>
        <fullName evidence="1">Uncharacterized protein</fullName>
    </submittedName>
</protein>
<evidence type="ECO:0000313" key="1">
    <source>
        <dbReference type="EMBL" id="MBC5615445.1"/>
    </source>
</evidence>
<name>A0ABR7CJA0_9BACT</name>
<organism evidence="1 2">
    <name type="scientific">Alistipes hominis</name>
    <dbReference type="NCBI Taxonomy" id="2763015"/>
    <lineage>
        <taxon>Bacteria</taxon>
        <taxon>Pseudomonadati</taxon>
        <taxon>Bacteroidota</taxon>
        <taxon>Bacteroidia</taxon>
        <taxon>Bacteroidales</taxon>
        <taxon>Rikenellaceae</taxon>
        <taxon>Alistipes</taxon>
    </lineage>
</organism>
<evidence type="ECO:0000313" key="2">
    <source>
        <dbReference type="Proteomes" id="UP000636891"/>
    </source>
</evidence>
<dbReference type="Gene3D" id="3.40.50.150">
    <property type="entry name" value="Vaccinia Virus protein VP39"/>
    <property type="match status" value="1"/>
</dbReference>
<dbReference type="Proteomes" id="UP000636891">
    <property type="component" value="Unassembled WGS sequence"/>
</dbReference>
<keyword evidence="2" id="KW-1185">Reference proteome</keyword>
<accession>A0ABR7CJA0</accession>
<dbReference type="InterPro" id="IPR029063">
    <property type="entry name" value="SAM-dependent_MTases_sf"/>
</dbReference>
<proteinExistence type="predicted"/>
<reference evidence="1 2" key="1">
    <citation type="submission" date="2020-08" db="EMBL/GenBank/DDBJ databases">
        <title>Genome public.</title>
        <authorList>
            <person name="Liu C."/>
            <person name="Sun Q."/>
        </authorList>
    </citation>
    <scope>NUCLEOTIDE SEQUENCE [LARGE SCALE GENOMIC DNA]</scope>
    <source>
        <strain evidence="1 2">New-7</strain>
    </source>
</reference>